<feature type="transmembrane region" description="Helical" evidence="1">
    <location>
        <begin position="63"/>
        <end position="84"/>
    </location>
</feature>
<dbReference type="EMBL" id="JAELVM010000002">
    <property type="protein sequence ID" value="MBL1221846.1"/>
    <property type="molecule type" value="Genomic_DNA"/>
</dbReference>
<reference evidence="2 3" key="1">
    <citation type="submission" date="2020-12" db="EMBL/GenBank/DDBJ databases">
        <title>Chryseobacterium endoalhailicus sp. nov., isolated from seed of leguminous plant.</title>
        <authorList>
            <person name="Zhang X."/>
        </authorList>
    </citation>
    <scope>NUCLEOTIDE SEQUENCE [LARGE SCALE GENOMIC DNA]</scope>
    <source>
        <strain evidence="2 3">L7</strain>
    </source>
</reference>
<feature type="transmembrane region" description="Helical" evidence="1">
    <location>
        <begin position="241"/>
        <end position="265"/>
    </location>
</feature>
<feature type="transmembrane region" description="Helical" evidence="1">
    <location>
        <begin position="150"/>
        <end position="167"/>
    </location>
</feature>
<evidence type="ECO:0008006" key="4">
    <source>
        <dbReference type="Google" id="ProtNLM"/>
    </source>
</evidence>
<name>A0ABS1QHQ8_9FLAO</name>
<protein>
    <recommendedName>
        <fullName evidence="4">DoxX family protein</fullName>
    </recommendedName>
</protein>
<evidence type="ECO:0000256" key="1">
    <source>
        <dbReference type="SAM" id="Phobius"/>
    </source>
</evidence>
<evidence type="ECO:0000313" key="3">
    <source>
        <dbReference type="Proteomes" id="UP000661696"/>
    </source>
</evidence>
<keyword evidence="1" id="KW-0472">Membrane</keyword>
<gene>
    <name evidence="2" type="ORF">JET18_13420</name>
</gene>
<feature type="transmembrane region" description="Helical" evidence="1">
    <location>
        <begin position="174"/>
        <end position="193"/>
    </location>
</feature>
<organism evidence="2 3">
    <name type="scientific">Chryseobacterium endalhagicum</name>
    <dbReference type="NCBI Taxonomy" id="2797638"/>
    <lineage>
        <taxon>Bacteria</taxon>
        <taxon>Pseudomonadati</taxon>
        <taxon>Bacteroidota</taxon>
        <taxon>Flavobacteriia</taxon>
        <taxon>Flavobacteriales</taxon>
        <taxon>Weeksellaceae</taxon>
        <taxon>Chryseobacterium group</taxon>
        <taxon>Chryseobacterium</taxon>
    </lineage>
</organism>
<accession>A0ABS1QHQ8</accession>
<dbReference type="Proteomes" id="UP000661696">
    <property type="component" value="Unassembled WGS sequence"/>
</dbReference>
<keyword evidence="3" id="KW-1185">Reference proteome</keyword>
<proteinExistence type="predicted"/>
<keyword evidence="1" id="KW-0812">Transmembrane</keyword>
<keyword evidence="1" id="KW-1133">Transmembrane helix</keyword>
<feature type="transmembrane region" description="Helical" evidence="1">
    <location>
        <begin position="91"/>
        <end position="112"/>
    </location>
</feature>
<dbReference type="RefSeq" id="WP_202091830.1">
    <property type="nucleotide sequence ID" value="NZ_JAELVM010000002.1"/>
</dbReference>
<comment type="caution">
    <text evidence="2">The sequence shown here is derived from an EMBL/GenBank/DDBJ whole genome shotgun (WGS) entry which is preliminary data.</text>
</comment>
<sequence>MRSRLAAGVGMFFLLFMLFFPLDFLGDFQKEISSFLFGDLTGWIVKQVFQADHARIDFSSDSLSMLVLVILLLIISVFITALIKEKHLPKLLYFSKEIAVLYIAVVLLKYGLDKIFKAQFYLPEPNILYSRFGNLDKDILFWSTMGTSRLYSISMGVFELLAALLILFRITRTLGLLISVGIVINILFINLGFDISVKFFSLILLCMAVFGLKDEWIPLYRFLILKQKIQLQENTEPSVKLLPVWIFFKTAFVGTSLVMILFPYINSGNYNDDLSERPLLHGAFKNADKNSDLQYIFFHRNHYVILMDKDEKTRDFHYSSGSKDHLILEDYGGRKTNVRFSYQKKDSLLTLRFGTSVIVAREENWRKMNALRPLFHSTIENSE</sequence>
<evidence type="ECO:0000313" key="2">
    <source>
        <dbReference type="EMBL" id="MBL1221846.1"/>
    </source>
</evidence>